<evidence type="ECO:0000256" key="1">
    <source>
        <dbReference type="ARBA" id="ARBA00010617"/>
    </source>
</evidence>
<keyword evidence="9" id="KW-1185">Reference proteome</keyword>
<evidence type="ECO:0008006" key="10">
    <source>
        <dbReference type="Google" id="ProtNLM"/>
    </source>
</evidence>
<gene>
    <name evidence="8" type="ORF">AQJ64_43940</name>
</gene>
<keyword evidence="6 7" id="KW-0503">Monooxygenase</keyword>
<evidence type="ECO:0000256" key="3">
    <source>
        <dbReference type="ARBA" id="ARBA00022723"/>
    </source>
</evidence>
<evidence type="ECO:0000313" key="8">
    <source>
        <dbReference type="EMBL" id="KUN75066.1"/>
    </source>
</evidence>
<evidence type="ECO:0000313" key="9">
    <source>
        <dbReference type="Proteomes" id="UP000052982"/>
    </source>
</evidence>
<protein>
    <recommendedName>
        <fullName evidence="10">Cytochrome</fullName>
    </recommendedName>
</protein>
<reference evidence="8 9" key="1">
    <citation type="submission" date="2015-10" db="EMBL/GenBank/DDBJ databases">
        <title>Draft genome sequence of Streptomyces griseoruber DSM 40281, type strain for the species Streptomyces griseoruber.</title>
        <authorList>
            <person name="Ruckert C."/>
            <person name="Winkler A."/>
            <person name="Kalinowski J."/>
            <person name="Kampfer P."/>
            <person name="Glaeser S."/>
        </authorList>
    </citation>
    <scope>NUCLEOTIDE SEQUENCE [LARGE SCALE GENOMIC DNA]</scope>
    <source>
        <strain evidence="8 9">DSM 40281</strain>
    </source>
</reference>
<dbReference type="InterPro" id="IPR017972">
    <property type="entry name" value="Cyt_P450_CS"/>
</dbReference>
<evidence type="ECO:0000256" key="7">
    <source>
        <dbReference type="RuleBase" id="RU000461"/>
    </source>
</evidence>
<keyword evidence="3 7" id="KW-0479">Metal-binding</keyword>
<name>A0A101SJH9_9ACTN</name>
<dbReference type="GO" id="GO:0020037">
    <property type="term" value="F:heme binding"/>
    <property type="evidence" value="ECO:0007669"/>
    <property type="project" value="InterPro"/>
</dbReference>
<dbReference type="PANTHER" id="PTHR46696:SF1">
    <property type="entry name" value="CYTOCHROME P450 YJIB-RELATED"/>
    <property type="match status" value="1"/>
</dbReference>
<dbReference type="EMBL" id="LMWW01000095">
    <property type="protein sequence ID" value="KUN75066.1"/>
    <property type="molecule type" value="Genomic_DNA"/>
</dbReference>
<organism evidence="8 9">
    <name type="scientific">Streptomyces griseoruber</name>
    <dbReference type="NCBI Taxonomy" id="1943"/>
    <lineage>
        <taxon>Bacteria</taxon>
        <taxon>Bacillati</taxon>
        <taxon>Actinomycetota</taxon>
        <taxon>Actinomycetes</taxon>
        <taxon>Kitasatosporales</taxon>
        <taxon>Streptomycetaceae</taxon>
        <taxon>Streptomyces</taxon>
    </lineage>
</organism>
<dbReference type="PANTHER" id="PTHR46696">
    <property type="entry name" value="P450, PUTATIVE (EUROFUNG)-RELATED"/>
    <property type="match status" value="1"/>
</dbReference>
<dbReference type="InterPro" id="IPR036396">
    <property type="entry name" value="Cyt_P450_sf"/>
</dbReference>
<dbReference type="GO" id="GO:0004497">
    <property type="term" value="F:monooxygenase activity"/>
    <property type="evidence" value="ECO:0007669"/>
    <property type="project" value="UniProtKB-KW"/>
</dbReference>
<proteinExistence type="inferred from homology"/>
<dbReference type="PRINTS" id="PR00385">
    <property type="entry name" value="P450"/>
</dbReference>
<sequence length="402" mass="42888">MAAESIVAQLLTPEGRADPYPLYERAHALGPAVPAGDGLLLVSGYDACRQALRSPGLGADINLVTWGADIAVHPSLALLSRSLLVANPPHHGRLRSPMSQVFTARRMAALEAGIAGITDALLDTLAEAGSTPVDFMDAFAFPLPAHVICDLLGVPVEDRHRFRGYAADLMATLELLADPSGLEAADRAALEVHRYFTELADKRRAEPRDDLVTAMVTARDEGVLHDDEELVANLASLLLAGFETTTYLLGNGLQLLFEHPATMAGLRAGTVPVQGFVEEVLRHDSPVQVSNRAVLTDGVRVGGVPVPVGSHVVLLLGAANRDPARYEDPDRFDPHRQDIQPLSFGGGAHHCLGAMLARLEAATAFSRLLARFPALRPAPGDGPARRDRLVLRGHQSLPVVLT</sequence>
<comment type="similarity">
    <text evidence="1 7">Belongs to the cytochrome P450 family.</text>
</comment>
<dbReference type="Pfam" id="PF00067">
    <property type="entry name" value="p450"/>
    <property type="match status" value="2"/>
</dbReference>
<comment type="caution">
    <text evidence="8">The sequence shown here is derived from an EMBL/GenBank/DDBJ whole genome shotgun (WGS) entry which is preliminary data.</text>
</comment>
<dbReference type="Gene3D" id="1.10.630.10">
    <property type="entry name" value="Cytochrome P450"/>
    <property type="match status" value="1"/>
</dbReference>
<evidence type="ECO:0000256" key="5">
    <source>
        <dbReference type="ARBA" id="ARBA00023004"/>
    </source>
</evidence>
<dbReference type="RefSeq" id="WP_055633855.1">
    <property type="nucleotide sequence ID" value="NZ_JBIRRP010000038.1"/>
</dbReference>
<evidence type="ECO:0000256" key="4">
    <source>
        <dbReference type="ARBA" id="ARBA00023002"/>
    </source>
</evidence>
<keyword evidence="2 7" id="KW-0349">Heme</keyword>
<dbReference type="InterPro" id="IPR001128">
    <property type="entry name" value="Cyt_P450"/>
</dbReference>
<evidence type="ECO:0000256" key="2">
    <source>
        <dbReference type="ARBA" id="ARBA00022617"/>
    </source>
</evidence>
<dbReference type="OrthoDB" id="5500002at2"/>
<dbReference type="STRING" id="1943.AQJ64_43940"/>
<dbReference type="AlphaFoldDB" id="A0A101SJH9"/>
<dbReference type="InterPro" id="IPR002397">
    <property type="entry name" value="Cyt_P450_B"/>
</dbReference>
<dbReference type="GO" id="GO:0005506">
    <property type="term" value="F:iron ion binding"/>
    <property type="evidence" value="ECO:0007669"/>
    <property type="project" value="InterPro"/>
</dbReference>
<dbReference type="Proteomes" id="UP000052982">
    <property type="component" value="Unassembled WGS sequence"/>
</dbReference>
<keyword evidence="4 7" id="KW-0560">Oxidoreductase</keyword>
<evidence type="ECO:0000256" key="6">
    <source>
        <dbReference type="ARBA" id="ARBA00023033"/>
    </source>
</evidence>
<keyword evidence="5 7" id="KW-0408">Iron</keyword>
<dbReference type="FunFam" id="1.10.630.10:FF:000018">
    <property type="entry name" value="Cytochrome P450 monooxygenase"/>
    <property type="match status" value="1"/>
</dbReference>
<accession>A0A101SJH9</accession>
<dbReference type="SUPFAM" id="SSF48264">
    <property type="entry name" value="Cytochrome P450"/>
    <property type="match status" value="1"/>
</dbReference>
<dbReference type="GO" id="GO:0016705">
    <property type="term" value="F:oxidoreductase activity, acting on paired donors, with incorporation or reduction of molecular oxygen"/>
    <property type="evidence" value="ECO:0007669"/>
    <property type="project" value="InterPro"/>
</dbReference>
<dbReference type="PRINTS" id="PR00359">
    <property type="entry name" value="BP450"/>
</dbReference>
<dbReference type="PROSITE" id="PS00086">
    <property type="entry name" value="CYTOCHROME_P450"/>
    <property type="match status" value="1"/>
</dbReference>
<dbReference type="CDD" id="cd20625">
    <property type="entry name" value="CYP164-like"/>
    <property type="match status" value="1"/>
</dbReference>